<evidence type="ECO:0000313" key="3">
    <source>
        <dbReference type="Proteomes" id="UP001159405"/>
    </source>
</evidence>
<dbReference type="InterPro" id="IPR027417">
    <property type="entry name" value="P-loop_NTPase"/>
</dbReference>
<gene>
    <name evidence="2" type="ORF">PLOB_00006054</name>
</gene>
<feature type="region of interest" description="Disordered" evidence="1">
    <location>
        <begin position="1"/>
        <end position="81"/>
    </location>
</feature>
<dbReference type="SUPFAM" id="SSF52540">
    <property type="entry name" value="P-loop containing nucleoside triphosphate hydrolases"/>
    <property type="match status" value="1"/>
</dbReference>
<dbReference type="PANTHER" id="PTHR14241">
    <property type="entry name" value="INTERFERON-INDUCED PROTEIN 44"/>
    <property type="match status" value="1"/>
</dbReference>
<accession>A0ABN8QH32</accession>
<evidence type="ECO:0000313" key="2">
    <source>
        <dbReference type="EMBL" id="CAH3163945.1"/>
    </source>
</evidence>
<dbReference type="CDD" id="cd00882">
    <property type="entry name" value="Ras_like_GTPase"/>
    <property type="match status" value="1"/>
</dbReference>
<keyword evidence="3" id="KW-1185">Reference proteome</keyword>
<protein>
    <recommendedName>
        <fullName evidence="4">G domain-containing protein</fullName>
    </recommendedName>
</protein>
<reference evidence="2 3" key="1">
    <citation type="submission" date="2022-05" db="EMBL/GenBank/DDBJ databases">
        <authorList>
            <consortium name="Genoscope - CEA"/>
            <person name="William W."/>
        </authorList>
    </citation>
    <scope>NUCLEOTIDE SEQUENCE [LARGE SCALE GENOMIC DNA]</scope>
</reference>
<proteinExistence type="predicted"/>
<dbReference type="EMBL" id="CALNXK010000127">
    <property type="protein sequence ID" value="CAH3163945.1"/>
    <property type="molecule type" value="Genomic_DNA"/>
</dbReference>
<feature type="compositionally biased region" description="Basic and acidic residues" evidence="1">
    <location>
        <begin position="17"/>
        <end position="81"/>
    </location>
</feature>
<organism evidence="2 3">
    <name type="scientific">Porites lobata</name>
    <dbReference type="NCBI Taxonomy" id="104759"/>
    <lineage>
        <taxon>Eukaryota</taxon>
        <taxon>Metazoa</taxon>
        <taxon>Cnidaria</taxon>
        <taxon>Anthozoa</taxon>
        <taxon>Hexacorallia</taxon>
        <taxon>Scleractinia</taxon>
        <taxon>Fungiina</taxon>
        <taxon>Poritidae</taxon>
        <taxon>Porites</taxon>
    </lineage>
</organism>
<evidence type="ECO:0008006" key="4">
    <source>
        <dbReference type="Google" id="ProtNLM"/>
    </source>
</evidence>
<evidence type="ECO:0000256" key="1">
    <source>
        <dbReference type="SAM" id="MobiDB-lite"/>
    </source>
</evidence>
<dbReference type="PANTHER" id="PTHR14241:SF31">
    <property type="entry name" value="RIBOSOMAL PROTEIN S23 MITOCHONDRIAL CONSERVED DOMAIN-CONTAINING PROTEIN"/>
    <property type="match status" value="1"/>
</dbReference>
<dbReference type="Gene3D" id="3.40.50.300">
    <property type="entry name" value="P-loop containing nucleotide triphosphate hydrolases"/>
    <property type="match status" value="1"/>
</dbReference>
<dbReference type="Proteomes" id="UP001159405">
    <property type="component" value="Unassembled WGS sequence"/>
</dbReference>
<comment type="caution">
    <text evidence="2">The sequence shown here is derived from an EMBL/GenBank/DDBJ whole genome shotgun (WGS) entry which is preliminary data.</text>
</comment>
<sequence>MGGSNSHETQYTYVDNTESKREEARQLEQRRLENERRQREAQERLRIQEEERREEERRRAEYQQQRQREVEQEEARKREEEEKRLRLENELCLRRAELFDYKFGNKIKLDSFKGLAIDDVTQLRIGVFGPTGSGKSCFINTCERAVRQTDKGTAPDSTTGQEGTITLQDYLPELFFHLVDTRGFFNYNANETVEFKNILHGKIQPGDNVVRPKEDQEDVPAMDLHPSAPFANRLHGIIIVAKANDPRLKEGALKDYLKPVRDILRRTGIAPITVVTHRDTLTTEEECENALYEASAATGSSPSHTFFVSNYCKDNSKRNPETERMIFNILHYALFTAERAVKIMKQRRRNEEDGMMRALEGINVSGQVAPDAADASVQMFLRFLQNEYQWGSNSVKAVLNELSKADVTSVSLLAMCWSDVQAHFPFGMRRMVEKELKNRNMIP</sequence>
<name>A0ABN8QH32_9CNID</name>
<feature type="compositionally biased region" description="Polar residues" evidence="1">
    <location>
        <begin position="1"/>
        <end position="16"/>
    </location>
</feature>